<evidence type="ECO:0000256" key="6">
    <source>
        <dbReference type="ARBA" id="ARBA00023054"/>
    </source>
</evidence>
<dbReference type="Gene3D" id="1.20.5.2440">
    <property type="match status" value="1"/>
</dbReference>
<dbReference type="Gene3D" id="1.10.238.10">
    <property type="entry name" value="EF-hand"/>
    <property type="match status" value="1"/>
</dbReference>
<dbReference type="PANTHER" id="PTHR15726:SF7">
    <property type="entry name" value="NUCLEAR FALLOUT, ISOFORM J"/>
    <property type="match status" value="1"/>
</dbReference>
<dbReference type="GeneID" id="109484405"/>
<dbReference type="RefSeq" id="XP_019643215.1">
    <property type="nucleotide sequence ID" value="XM_019787656.1"/>
</dbReference>
<dbReference type="OrthoDB" id="418358at2759"/>
<dbReference type="SUPFAM" id="SSF144270">
    <property type="entry name" value="Eferin C-derminal domain-like"/>
    <property type="match status" value="1"/>
</dbReference>
<dbReference type="GO" id="GO:0055038">
    <property type="term" value="C:recycling endosome membrane"/>
    <property type="evidence" value="ECO:0007669"/>
    <property type="project" value="UniProtKB-SubCell"/>
</dbReference>
<evidence type="ECO:0000313" key="12">
    <source>
        <dbReference type="RefSeq" id="XP_019643215.1"/>
    </source>
</evidence>
<dbReference type="GO" id="GO:0032456">
    <property type="term" value="P:endocytic recycling"/>
    <property type="evidence" value="ECO:0007669"/>
    <property type="project" value="TreeGrafter"/>
</dbReference>
<dbReference type="AlphaFoldDB" id="A0A6P4ZPU8"/>
<dbReference type="PROSITE" id="PS51511">
    <property type="entry name" value="FIP_RBD"/>
    <property type="match status" value="1"/>
</dbReference>
<dbReference type="SMART" id="SM00054">
    <property type="entry name" value="EFh"/>
    <property type="match status" value="2"/>
</dbReference>
<feature type="region of interest" description="Disordered" evidence="8">
    <location>
        <begin position="212"/>
        <end position="290"/>
    </location>
</feature>
<dbReference type="GO" id="GO:0032154">
    <property type="term" value="C:cleavage furrow"/>
    <property type="evidence" value="ECO:0007669"/>
    <property type="project" value="UniProtKB-SubCell"/>
</dbReference>
<feature type="region of interest" description="Disordered" evidence="8">
    <location>
        <begin position="471"/>
        <end position="492"/>
    </location>
</feature>
<name>A0A6P4ZPU8_BRABE</name>
<evidence type="ECO:0000256" key="7">
    <source>
        <dbReference type="ARBA" id="ARBA00023136"/>
    </source>
</evidence>
<dbReference type="GO" id="GO:0030139">
    <property type="term" value="C:endocytic vesicle"/>
    <property type="evidence" value="ECO:0007669"/>
    <property type="project" value="TreeGrafter"/>
</dbReference>
<dbReference type="GO" id="GO:0030496">
    <property type="term" value="C:midbody"/>
    <property type="evidence" value="ECO:0007669"/>
    <property type="project" value="UniProtKB-SubCell"/>
</dbReference>
<accession>A0A6P4ZPU8</accession>
<evidence type="ECO:0000313" key="11">
    <source>
        <dbReference type="Proteomes" id="UP000515135"/>
    </source>
</evidence>
<feature type="region of interest" description="Disordered" evidence="8">
    <location>
        <begin position="1"/>
        <end position="43"/>
    </location>
</feature>
<keyword evidence="11" id="KW-1185">Reference proteome</keyword>
<dbReference type="InterPro" id="IPR002048">
    <property type="entry name" value="EF_hand_dom"/>
</dbReference>
<keyword evidence="5" id="KW-0967">Endosome</keyword>
<dbReference type="SUPFAM" id="SSF47473">
    <property type="entry name" value="EF-hand"/>
    <property type="match status" value="1"/>
</dbReference>
<evidence type="ECO:0000259" key="9">
    <source>
        <dbReference type="PROSITE" id="PS50222"/>
    </source>
</evidence>
<feature type="domain" description="FIP-RBD" evidence="10">
    <location>
        <begin position="574"/>
        <end position="636"/>
    </location>
</feature>
<dbReference type="PROSITE" id="PS50222">
    <property type="entry name" value="EF_HAND_2"/>
    <property type="match status" value="1"/>
</dbReference>
<dbReference type="Pfam" id="PF25450">
    <property type="entry name" value="Rab11-FIP3"/>
    <property type="match status" value="1"/>
</dbReference>
<dbReference type="Pfam" id="PF09457">
    <property type="entry name" value="RBD-FIP"/>
    <property type="match status" value="1"/>
</dbReference>
<dbReference type="SUPFAM" id="SSF75704">
    <property type="entry name" value="Mitotic arrest deficient-like 1, Mad1"/>
    <property type="match status" value="1"/>
</dbReference>
<dbReference type="InterPro" id="IPR037245">
    <property type="entry name" value="FIP-RBD_C_sf"/>
</dbReference>
<dbReference type="Pfam" id="PF13499">
    <property type="entry name" value="EF-hand_7"/>
    <property type="match status" value="1"/>
</dbReference>
<feature type="compositionally biased region" description="Polar residues" evidence="8">
    <location>
        <begin position="1"/>
        <end position="26"/>
    </location>
</feature>
<feature type="compositionally biased region" description="Acidic residues" evidence="8">
    <location>
        <begin position="232"/>
        <end position="268"/>
    </location>
</feature>
<reference evidence="12" key="1">
    <citation type="submission" date="2025-08" db="UniProtKB">
        <authorList>
            <consortium name="RefSeq"/>
        </authorList>
    </citation>
    <scope>IDENTIFICATION</scope>
    <source>
        <tissue evidence="12">Gonad</tissue>
    </source>
</reference>
<organism evidence="11 12">
    <name type="scientific">Branchiostoma belcheri</name>
    <name type="common">Amphioxus</name>
    <dbReference type="NCBI Taxonomy" id="7741"/>
    <lineage>
        <taxon>Eukaryota</taxon>
        <taxon>Metazoa</taxon>
        <taxon>Chordata</taxon>
        <taxon>Cephalochordata</taxon>
        <taxon>Leptocardii</taxon>
        <taxon>Amphioxiformes</taxon>
        <taxon>Branchiostomatidae</taxon>
        <taxon>Branchiostoma</taxon>
    </lineage>
</organism>
<dbReference type="GO" id="GO:0005509">
    <property type="term" value="F:calcium ion binding"/>
    <property type="evidence" value="ECO:0007669"/>
    <property type="project" value="InterPro"/>
</dbReference>
<dbReference type="KEGG" id="bbel:109484405"/>
<evidence type="ECO:0000256" key="4">
    <source>
        <dbReference type="ARBA" id="ARBA00022448"/>
    </source>
</evidence>
<proteinExistence type="predicted"/>
<evidence type="ECO:0000256" key="3">
    <source>
        <dbReference type="ARBA" id="ARBA00004654"/>
    </source>
</evidence>
<feature type="region of interest" description="Disordered" evidence="8">
    <location>
        <begin position="138"/>
        <end position="162"/>
    </location>
</feature>
<dbReference type="Proteomes" id="UP000515135">
    <property type="component" value="Unplaced"/>
</dbReference>
<dbReference type="GO" id="GO:0032465">
    <property type="term" value="P:regulation of cytokinesis"/>
    <property type="evidence" value="ECO:0007669"/>
    <property type="project" value="TreeGrafter"/>
</dbReference>
<evidence type="ECO:0000256" key="1">
    <source>
        <dbReference type="ARBA" id="ARBA00004214"/>
    </source>
</evidence>
<comment type="subcellular location">
    <subcellularLocation>
        <location evidence="2">Cleavage furrow</location>
    </subcellularLocation>
    <subcellularLocation>
        <location evidence="1">Midbody</location>
    </subcellularLocation>
    <subcellularLocation>
        <location evidence="3">Recycling endosome membrane</location>
        <topology evidence="3">Peripheral membrane protein</topology>
    </subcellularLocation>
</comment>
<feature type="domain" description="EF-hand" evidence="9">
    <location>
        <begin position="46"/>
        <end position="81"/>
    </location>
</feature>
<keyword evidence="6" id="KW-0175">Coiled coil</keyword>
<evidence type="ECO:0000256" key="2">
    <source>
        <dbReference type="ARBA" id="ARBA00004626"/>
    </source>
</evidence>
<dbReference type="InterPro" id="IPR057316">
    <property type="entry name" value="Rab11-FIP3/4_dom"/>
</dbReference>
<feature type="region of interest" description="Disordered" evidence="8">
    <location>
        <begin position="187"/>
        <end position="206"/>
    </location>
</feature>
<gene>
    <name evidence="12" type="primary">LOC109484405</name>
</gene>
<feature type="compositionally biased region" description="Polar residues" evidence="8">
    <location>
        <begin position="151"/>
        <end position="162"/>
    </location>
</feature>
<dbReference type="InterPro" id="IPR011992">
    <property type="entry name" value="EF-hand-dom_pair"/>
</dbReference>
<evidence type="ECO:0000256" key="5">
    <source>
        <dbReference type="ARBA" id="ARBA00022753"/>
    </source>
</evidence>
<dbReference type="PANTHER" id="PTHR15726">
    <property type="entry name" value="RAB11-FAMILY INTERACTING PROTEIN"/>
    <property type="match status" value="1"/>
</dbReference>
<dbReference type="InterPro" id="IPR051977">
    <property type="entry name" value="Rab11-interacting_regulator"/>
</dbReference>
<feature type="compositionally biased region" description="Pro residues" evidence="8">
    <location>
        <begin position="274"/>
        <end position="283"/>
    </location>
</feature>
<keyword evidence="7" id="KW-0472">Membrane</keyword>
<evidence type="ECO:0000256" key="8">
    <source>
        <dbReference type="SAM" id="MobiDB-lite"/>
    </source>
</evidence>
<sequence>MLGESTSTFQDVSSATSRTSTEQQDSVVAREGGRSGVVMMSSPESDFRDQMRQVFQVCDKDGRGTISVEHLQALILEHSGEQDLSEITAHLDPAGTGEIGFEDFYEGMKRMVGGFQSDNDKGDDSDLEETKEVMENGYHGNGYELEDEQETNSCNSGTCETSESTYNEYDMTDEDNAVLTGHDLHDDVDSAIGTTPSTDADGFLSVQNGNKKRYTHHHHPSSLMSESTYGEYEPEEERFEDFGEADDVGDEVDLPESDMTESAAEDDQSEQHPDLPPPTPPPMNGHADDEGWYGSNRYFRIMCPPMRRMSSKAVGSHLLGRHNHLVHSTSIEVGTEDDTDRTEDELANKVHKLQSQVSELEEDHLYKNEQEVRLRNENAALQERINLLEEQLRDVEVKAQENLEEERRQHREAMAKQERDLRDDIDLLTNRTTMLEEENSRLKEDIPRYKSTIERLKEDQTVLREQLEETNQLREETTQEHRDLEQRARGERQQYEEERLANHMLIEEMNKELEDLRRYKVDNERLTKSRSPSFLDMPSRYNELEREIRKLKEENRGLREANDDLNVQLLNHSFQEGKNLINGPSSSLASELESASKDEVVEALREQQEMNARMSEYIDRILTNVLEHNPGILELSASGSG</sequence>
<keyword evidence="4" id="KW-0813">Transport</keyword>
<dbReference type="CDD" id="cd00051">
    <property type="entry name" value="EFh"/>
    <property type="match status" value="1"/>
</dbReference>
<protein>
    <submittedName>
        <fullName evidence="12">Rab11 family-interacting protein 4B-like isoform X1</fullName>
    </submittedName>
</protein>
<dbReference type="InterPro" id="IPR019018">
    <property type="entry name" value="Rab-bd_FIP-RBD"/>
</dbReference>
<evidence type="ECO:0000259" key="10">
    <source>
        <dbReference type="PROSITE" id="PS51511"/>
    </source>
</evidence>